<evidence type="ECO:0000259" key="8">
    <source>
        <dbReference type="SMART" id="SM00563"/>
    </source>
</evidence>
<comment type="similarity">
    <text evidence="2 7">Belongs to the 1-acyl-sn-glycerol-3-phosphate acyltransferase family.</text>
</comment>
<dbReference type="Proteomes" id="UP000074108">
    <property type="component" value="Unassembled WGS sequence"/>
</dbReference>
<dbReference type="GO" id="GO:0016020">
    <property type="term" value="C:membrane"/>
    <property type="evidence" value="ECO:0007669"/>
    <property type="project" value="InterPro"/>
</dbReference>
<dbReference type="Pfam" id="PF01553">
    <property type="entry name" value="Acyltransferase"/>
    <property type="match status" value="1"/>
</dbReference>
<dbReference type="NCBIfam" id="TIGR00530">
    <property type="entry name" value="AGP_acyltrn"/>
    <property type="match status" value="1"/>
</dbReference>
<keyword evidence="7" id="KW-1208">Phospholipid metabolism</keyword>
<keyword evidence="3 7" id="KW-0444">Lipid biosynthesis</keyword>
<dbReference type="EMBL" id="LDYG01000028">
    <property type="protein sequence ID" value="KUP06624.1"/>
    <property type="molecule type" value="Genomic_DNA"/>
</dbReference>
<keyword evidence="6 7" id="KW-0012">Acyltransferase</keyword>
<dbReference type="InterPro" id="IPR004552">
    <property type="entry name" value="AGP_acyltrans"/>
</dbReference>
<comment type="pathway">
    <text evidence="1">Lipid metabolism.</text>
</comment>
<comment type="domain">
    <text evidence="7">The HXXXXD motif is essential for acyltransferase activity and may constitute the binding site for the phosphate moiety of the glycerol-3-phosphate.</text>
</comment>
<evidence type="ECO:0000256" key="4">
    <source>
        <dbReference type="ARBA" id="ARBA00022679"/>
    </source>
</evidence>
<keyword evidence="7" id="KW-0594">Phospholipid biosynthesis</keyword>
<comment type="caution">
    <text evidence="9">The sequence shown here is derived from an EMBL/GenBank/DDBJ whole genome shotgun (WGS) entry which is preliminary data.</text>
</comment>
<evidence type="ECO:0000256" key="5">
    <source>
        <dbReference type="ARBA" id="ARBA00023098"/>
    </source>
</evidence>
<dbReference type="PATRIC" id="fig|1150625.3.peg.1729"/>
<keyword evidence="4 7" id="KW-0808">Transferase</keyword>
<evidence type="ECO:0000313" key="10">
    <source>
        <dbReference type="Proteomes" id="UP000074108"/>
    </source>
</evidence>
<name>A0A147K8W7_9BACI</name>
<feature type="domain" description="Phospholipid/glycerol acyltransferase" evidence="8">
    <location>
        <begin position="73"/>
        <end position="187"/>
    </location>
</feature>
<evidence type="ECO:0000256" key="2">
    <source>
        <dbReference type="ARBA" id="ARBA00008655"/>
    </source>
</evidence>
<dbReference type="AlphaFoldDB" id="A0A147K8W7"/>
<reference evidence="9 10" key="1">
    <citation type="journal article" date="2016" name="Front. Microbiol.">
        <title>Microevolution Analysis of Bacillus coahuilensis Unveils Differences in Phosphorus Acquisition Strategies and Their Regulation.</title>
        <authorList>
            <person name="Gomez-Lunar Z."/>
            <person name="Hernandez-Gonzalez I."/>
            <person name="Rodriguez-Torres M.D."/>
            <person name="Souza V."/>
            <person name="Olmedo-Alvarez G."/>
        </authorList>
    </citation>
    <scope>NUCLEOTIDE SEQUENCE [LARGE SCALE GENOMIC DNA]</scope>
    <source>
        <strain evidence="10">p1.1.43</strain>
    </source>
</reference>
<evidence type="ECO:0000256" key="7">
    <source>
        <dbReference type="RuleBase" id="RU361267"/>
    </source>
</evidence>
<dbReference type="SMART" id="SM00563">
    <property type="entry name" value="PlsC"/>
    <property type="match status" value="1"/>
</dbReference>
<dbReference type="GO" id="GO:0006654">
    <property type="term" value="P:phosphatidic acid biosynthetic process"/>
    <property type="evidence" value="ECO:0007669"/>
    <property type="project" value="TreeGrafter"/>
</dbReference>
<accession>A0A147K8W7</accession>
<proteinExistence type="inferred from homology"/>
<dbReference type="SUPFAM" id="SSF69593">
    <property type="entry name" value="Glycerol-3-phosphate (1)-acyltransferase"/>
    <property type="match status" value="1"/>
</dbReference>
<dbReference type="OrthoDB" id="9803035at2"/>
<dbReference type="STRING" id="1150625.Q75_08170"/>
<protein>
    <recommendedName>
        <fullName evidence="7">1-acyl-sn-glycerol-3-phosphate acyltransferase</fullName>
        <ecNumber evidence="7">2.3.1.51</ecNumber>
    </recommendedName>
</protein>
<evidence type="ECO:0000313" key="9">
    <source>
        <dbReference type="EMBL" id="KUP06624.1"/>
    </source>
</evidence>
<comment type="catalytic activity">
    <reaction evidence="7">
        <text>a 1-acyl-sn-glycero-3-phosphate + an acyl-CoA = a 1,2-diacyl-sn-glycero-3-phosphate + CoA</text>
        <dbReference type="Rhea" id="RHEA:19709"/>
        <dbReference type="ChEBI" id="CHEBI:57287"/>
        <dbReference type="ChEBI" id="CHEBI:57970"/>
        <dbReference type="ChEBI" id="CHEBI:58342"/>
        <dbReference type="ChEBI" id="CHEBI:58608"/>
        <dbReference type="EC" id="2.3.1.51"/>
    </reaction>
</comment>
<dbReference type="PANTHER" id="PTHR10434:SF64">
    <property type="entry name" value="1-ACYL-SN-GLYCEROL-3-PHOSPHATE ACYLTRANSFERASE-RELATED"/>
    <property type="match status" value="1"/>
</dbReference>
<evidence type="ECO:0000256" key="3">
    <source>
        <dbReference type="ARBA" id="ARBA00022516"/>
    </source>
</evidence>
<dbReference type="CDD" id="cd07989">
    <property type="entry name" value="LPLAT_AGPAT-like"/>
    <property type="match status" value="1"/>
</dbReference>
<dbReference type="InterPro" id="IPR002123">
    <property type="entry name" value="Plipid/glycerol_acylTrfase"/>
</dbReference>
<dbReference type="EC" id="2.3.1.51" evidence="7"/>
<dbReference type="PANTHER" id="PTHR10434">
    <property type="entry name" value="1-ACYL-SN-GLYCEROL-3-PHOSPHATE ACYLTRANSFERASE"/>
    <property type="match status" value="1"/>
</dbReference>
<sequence>MVRIIYFFLYLSISLILSTPTLRNVKKLDHSIPVAELDRKRQELPKNWAKGVLRSVSAKVMVEGEENIPSGGVLFVSNHVGNFDIPTLMASIEKPFGFLSKVEVKKLPLIRDWMEEMNCVFIDRSDRRQSVKAIRECGALLKDGHSLLIFPEGTRSKGRDVAPFKAGSLRLAKDGQVPIVPIAITGTADLLEKNKWGIRPGTVQVRILPHIPVSEVLELESKELAELLQKRISLNIQNMTTV</sequence>
<gene>
    <name evidence="9" type="ORF">Q75_08170</name>
</gene>
<dbReference type="GO" id="GO:0003841">
    <property type="term" value="F:1-acylglycerol-3-phosphate O-acyltransferase activity"/>
    <property type="evidence" value="ECO:0007669"/>
    <property type="project" value="UniProtKB-UniRule"/>
</dbReference>
<keyword evidence="10" id="KW-1185">Reference proteome</keyword>
<evidence type="ECO:0000256" key="6">
    <source>
        <dbReference type="ARBA" id="ARBA00023315"/>
    </source>
</evidence>
<keyword evidence="5 7" id="KW-0443">Lipid metabolism</keyword>
<organism evidence="9 10">
    <name type="scientific">Bacillus coahuilensis p1.1.43</name>
    <dbReference type="NCBI Taxonomy" id="1150625"/>
    <lineage>
        <taxon>Bacteria</taxon>
        <taxon>Bacillati</taxon>
        <taxon>Bacillota</taxon>
        <taxon>Bacilli</taxon>
        <taxon>Bacillales</taxon>
        <taxon>Bacillaceae</taxon>
        <taxon>Bacillus</taxon>
    </lineage>
</organism>
<evidence type="ECO:0000256" key="1">
    <source>
        <dbReference type="ARBA" id="ARBA00005189"/>
    </source>
</evidence>